<dbReference type="Proteomes" id="UP000373449">
    <property type="component" value="Unassembled WGS sequence"/>
</dbReference>
<evidence type="ECO:0000313" key="1">
    <source>
        <dbReference type="EMBL" id="VFS49629.1"/>
    </source>
</evidence>
<name>A0A484ZW39_9GAMM</name>
<reference evidence="1 2" key="1">
    <citation type="submission" date="2019-03" db="EMBL/GenBank/DDBJ databases">
        <authorList>
            <consortium name="Pathogen Informatics"/>
        </authorList>
    </citation>
    <scope>NUCLEOTIDE SEQUENCE [LARGE SCALE GENOMIC DNA]</scope>
    <source>
        <strain evidence="1 2">NCTC12282</strain>
    </source>
</reference>
<proteinExistence type="predicted"/>
<dbReference type="EMBL" id="CAADJA010000002">
    <property type="protein sequence ID" value="VFS49629.1"/>
    <property type="molecule type" value="Genomic_DNA"/>
</dbReference>
<dbReference type="AlphaFoldDB" id="A0A484ZW39"/>
<sequence length="29" mass="3246">MMQLWIVFLLLLAIGGDCFYLAAALLSCR</sequence>
<accession>A0A484ZW39</accession>
<evidence type="ECO:0000313" key="2">
    <source>
        <dbReference type="Proteomes" id="UP000373449"/>
    </source>
</evidence>
<organism evidence="1 2">
    <name type="scientific">Budvicia aquatica</name>
    <dbReference type="NCBI Taxonomy" id="82979"/>
    <lineage>
        <taxon>Bacteria</taxon>
        <taxon>Pseudomonadati</taxon>
        <taxon>Pseudomonadota</taxon>
        <taxon>Gammaproteobacteria</taxon>
        <taxon>Enterobacterales</taxon>
        <taxon>Budviciaceae</taxon>
        <taxon>Budvicia</taxon>
    </lineage>
</organism>
<gene>
    <name evidence="1" type="ORF">NCTC12282_04062</name>
</gene>
<protein>
    <submittedName>
        <fullName evidence="1">Uncharacterized protein</fullName>
    </submittedName>
</protein>